<evidence type="ECO:0008006" key="3">
    <source>
        <dbReference type="Google" id="ProtNLM"/>
    </source>
</evidence>
<protein>
    <recommendedName>
        <fullName evidence="3">MG2 domain-containing protein</fullName>
    </recommendedName>
</protein>
<evidence type="ECO:0000313" key="2">
    <source>
        <dbReference type="Proteomes" id="UP000283387"/>
    </source>
</evidence>
<comment type="caution">
    <text evidence="1">The sequence shown here is derived from an EMBL/GenBank/DDBJ whole genome shotgun (WGS) entry which is preliminary data.</text>
</comment>
<reference evidence="1 2" key="1">
    <citation type="submission" date="2018-09" db="EMBL/GenBank/DDBJ databases">
        <title>Genomic Encyclopedia of Archaeal and Bacterial Type Strains, Phase II (KMG-II): from individual species to whole genera.</title>
        <authorList>
            <person name="Goeker M."/>
        </authorList>
    </citation>
    <scope>NUCLEOTIDE SEQUENCE [LARGE SCALE GENOMIC DNA]</scope>
    <source>
        <strain evidence="1 2">DSM 27148</strain>
    </source>
</reference>
<dbReference type="EMBL" id="RAPN01000005">
    <property type="protein sequence ID" value="RKD86040.1"/>
    <property type="molecule type" value="Genomic_DNA"/>
</dbReference>
<dbReference type="Gene3D" id="2.60.40.1120">
    <property type="entry name" value="Carboxypeptidase-like, regulatory domain"/>
    <property type="match status" value="1"/>
</dbReference>
<organism evidence="1 2">
    <name type="scientific">Mangrovibacterium diazotrophicum</name>
    <dbReference type="NCBI Taxonomy" id="1261403"/>
    <lineage>
        <taxon>Bacteria</taxon>
        <taxon>Pseudomonadati</taxon>
        <taxon>Bacteroidota</taxon>
        <taxon>Bacteroidia</taxon>
        <taxon>Marinilabiliales</taxon>
        <taxon>Prolixibacteraceae</taxon>
        <taxon>Mangrovibacterium</taxon>
    </lineage>
</organism>
<keyword evidence="2" id="KW-1185">Reference proteome</keyword>
<evidence type="ECO:0000313" key="1">
    <source>
        <dbReference type="EMBL" id="RKD86040.1"/>
    </source>
</evidence>
<proteinExistence type="predicted"/>
<sequence length="527" mass="59561">MLSLAVCRGMAQTNTNYLATDRDVYVSGEEVLLTAFLDSGLDFKVLCVALSGEDGQLIHSVNLKIEEHCANGHIYLPDSLRTGSYLLTAFSPNFRKQAIGNREILVVNRFESADEDFPLRRAALPACESLQSAAYRLVGLRNEYRFGETGEVQIQGDEAANRHFAIVVSRCLPGWEEHCLPVQPDLESNEMLTRKEGVVIQGLVKDSGTGEAVSGATVFLSIPDSIPYFDYYKTWDDGRFYFLLPQMYGQKSVVVQAKKEDNEEELKVVLDEFVDSSKLTFQNQYLSLGAAERNYLADAVKLVTFQKVFETETLQKQTVAIDLVYPYPFYGKPEMTVDPDEFFELEDFNAISKELLQAVRFRERKEGYELTMVDYDVKAFLTGQPMILVDGVPVDDLSRIAPLGSKEIDWIDVVPYQRFYGNLKMDGVLAIYTKKGDLAILPASPSVLKTEVESLQQPVSLAVPKSKEAHVPDFRQVLYWNPDVAISDSLQISFRIPDVKGTYRMQLIERRDDGQLFERTEYFTVSE</sequence>
<dbReference type="AlphaFoldDB" id="A0A419VV59"/>
<name>A0A419VV59_9BACT</name>
<accession>A0A419VV59</accession>
<dbReference type="Proteomes" id="UP000283387">
    <property type="component" value="Unassembled WGS sequence"/>
</dbReference>
<gene>
    <name evidence="1" type="ORF">BC643_4356</name>
</gene>